<evidence type="ECO:0000259" key="2">
    <source>
        <dbReference type="Pfam" id="PF20241"/>
    </source>
</evidence>
<feature type="compositionally biased region" description="Basic and acidic residues" evidence="1">
    <location>
        <begin position="32"/>
        <end position="41"/>
    </location>
</feature>
<sequence>MESATEALMREGLRKRDHPDPQVESIQIQERQASEDKFWDDLDKQYGTRPVRRDADHAEAKEGWRKTDLVAASKEAAAWWTEEEDDDEDCEAFRFRDTWNILWSGCFGHFEDTTTIPPMRFTDVPPLDKGSLCNTLQFFSVKIAEIGGGLQWPLDVFGLVAIRDSVDRNRNIIFRRPRDDCQTLTEMDPYLVLTGPIRAVVLTDPVTIEVDLKVKGTVFSEEKTLCFLAEELICVQPPHSCLLHRPYTSKFNTLEFTLGHIIFSVEATIFVRVTDGSWPDGFHGQFAACTTSIHSTTIDRDCGDEVPVIGGNTSVDEVPVIGGTTSVDPDCGDEEVPVIGGTTSVDHKRLVLLGFGGHNLPVVHGTIELARRVVSVQVNSKLNIFIKAWRDDNVVEDVAVFTPKEAGRSFGTLEVPSCKMEVVVAWSLVSGTPEPRGGPVRNRGTENTEKVRMEW</sequence>
<reference evidence="3" key="2">
    <citation type="journal article" date="2015" name="Data Brief">
        <title>Shoot transcriptome of the giant reed, Arundo donax.</title>
        <authorList>
            <person name="Barrero R.A."/>
            <person name="Guerrero F.D."/>
            <person name="Moolhuijzen P."/>
            <person name="Goolsby J.A."/>
            <person name="Tidwell J."/>
            <person name="Bellgard S.E."/>
            <person name="Bellgard M.I."/>
        </authorList>
    </citation>
    <scope>NUCLEOTIDE SEQUENCE</scope>
    <source>
        <tissue evidence="3">Shoot tissue taken approximately 20 cm above the soil surface</tissue>
    </source>
</reference>
<feature type="domain" description="DUF6598" evidence="2">
    <location>
        <begin position="135"/>
        <end position="424"/>
    </location>
</feature>
<accession>A0A0A9DV86</accession>
<evidence type="ECO:0000313" key="3">
    <source>
        <dbReference type="EMBL" id="JAD87667.1"/>
    </source>
</evidence>
<dbReference type="PANTHER" id="PTHR33065:SF177">
    <property type="entry name" value="OS08G0141000 PROTEIN"/>
    <property type="match status" value="1"/>
</dbReference>
<feature type="compositionally biased region" description="Basic and acidic residues" evidence="1">
    <location>
        <begin position="443"/>
        <end position="455"/>
    </location>
</feature>
<protein>
    <recommendedName>
        <fullName evidence="2">DUF6598 domain-containing protein</fullName>
    </recommendedName>
</protein>
<feature type="region of interest" description="Disordered" evidence="1">
    <location>
        <begin position="433"/>
        <end position="455"/>
    </location>
</feature>
<dbReference type="InterPro" id="IPR046533">
    <property type="entry name" value="DUF6598"/>
</dbReference>
<dbReference type="EMBL" id="GBRH01210228">
    <property type="protein sequence ID" value="JAD87667.1"/>
    <property type="molecule type" value="Transcribed_RNA"/>
</dbReference>
<dbReference type="PANTHER" id="PTHR33065">
    <property type="entry name" value="OS07G0486400 PROTEIN"/>
    <property type="match status" value="1"/>
</dbReference>
<evidence type="ECO:0000256" key="1">
    <source>
        <dbReference type="SAM" id="MobiDB-lite"/>
    </source>
</evidence>
<reference evidence="3" key="1">
    <citation type="submission" date="2014-09" db="EMBL/GenBank/DDBJ databases">
        <authorList>
            <person name="Magalhaes I.L.F."/>
            <person name="Oliveira U."/>
            <person name="Santos F.R."/>
            <person name="Vidigal T.H.D.A."/>
            <person name="Brescovit A.D."/>
            <person name="Santos A.J."/>
        </authorList>
    </citation>
    <scope>NUCLEOTIDE SEQUENCE</scope>
    <source>
        <tissue evidence="3">Shoot tissue taken approximately 20 cm above the soil surface</tissue>
    </source>
</reference>
<name>A0A0A9DV86_ARUDO</name>
<organism evidence="3">
    <name type="scientific">Arundo donax</name>
    <name type="common">Giant reed</name>
    <name type="synonym">Donax arundinaceus</name>
    <dbReference type="NCBI Taxonomy" id="35708"/>
    <lineage>
        <taxon>Eukaryota</taxon>
        <taxon>Viridiplantae</taxon>
        <taxon>Streptophyta</taxon>
        <taxon>Embryophyta</taxon>
        <taxon>Tracheophyta</taxon>
        <taxon>Spermatophyta</taxon>
        <taxon>Magnoliopsida</taxon>
        <taxon>Liliopsida</taxon>
        <taxon>Poales</taxon>
        <taxon>Poaceae</taxon>
        <taxon>PACMAD clade</taxon>
        <taxon>Arundinoideae</taxon>
        <taxon>Arundineae</taxon>
        <taxon>Arundo</taxon>
    </lineage>
</organism>
<feature type="compositionally biased region" description="Basic and acidic residues" evidence="1">
    <location>
        <begin position="8"/>
        <end position="21"/>
    </location>
</feature>
<dbReference type="AlphaFoldDB" id="A0A0A9DV86"/>
<proteinExistence type="predicted"/>
<dbReference type="Pfam" id="PF20241">
    <property type="entry name" value="DUF6598"/>
    <property type="match status" value="1"/>
</dbReference>
<feature type="region of interest" description="Disordered" evidence="1">
    <location>
        <begin position="1"/>
        <end position="41"/>
    </location>
</feature>